<dbReference type="Proteomes" id="UP000294919">
    <property type="component" value="Unassembled WGS sequence"/>
</dbReference>
<feature type="transmembrane region" description="Helical" evidence="1">
    <location>
        <begin position="130"/>
        <end position="151"/>
    </location>
</feature>
<feature type="transmembrane region" description="Helical" evidence="1">
    <location>
        <begin position="37"/>
        <end position="58"/>
    </location>
</feature>
<name>A0A4R2KMN2_9FIRM</name>
<proteinExistence type="predicted"/>
<dbReference type="InterPro" id="IPR048147">
    <property type="entry name" value="CBO0543-like"/>
</dbReference>
<feature type="transmembrane region" description="Helical" evidence="1">
    <location>
        <begin position="98"/>
        <end position="124"/>
    </location>
</feature>
<sequence>MNKVTWTGIFFYGNIIILIILLFILLDKRRLKELIPIALFISIENYTVEILGLHYHIWKYPLENPGYPEVTILSSLIYFPIVAMLFSQYLSKNIKKNILLIILFVSMNMIIEVITLKTSYLFIYGEKMNLWIAFFMYLSAYLLIILFKHFYEKLNLRMEKR</sequence>
<dbReference type="AlphaFoldDB" id="A0A4R2KMN2"/>
<accession>A0A4R2KMN2</accession>
<protein>
    <submittedName>
        <fullName evidence="2">Uncharacterized protein</fullName>
    </submittedName>
</protein>
<evidence type="ECO:0000313" key="3">
    <source>
        <dbReference type="Proteomes" id="UP000294919"/>
    </source>
</evidence>
<feature type="transmembrane region" description="Helical" evidence="1">
    <location>
        <begin position="70"/>
        <end position="86"/>
    </location>
</feature>
<dbReference type="RefSeq" id="WP_132244807.1">
    <property type="nucleotide sequence ID" value="NZ_SLWV01000010.1"/>
</dbReference>
<keyword evidence="1" id="KW-1133">Transmembrane helix</keyword>
<gene>
    <name evidence="2" type="ORF">EV214_11034</name>
</gene>
<keyword evidence="3" id="KW-1185">Reference proteome</keyword>
<dbReference type="NCBIfam" id="NF041644">
    <property type="entry name" value="CBO0543_fam"/>
    <property type="match status" value="1"/>
</dbReference>
<evidence type="ECO:0000313" key="2">
    <source>
        <dbReference type="EMBL" id="TCO74963.1"/>
    </source>
</evidence>
<dbReference type="OrthoDB" id="1954512at2"/>
<keyword evidence="1" id="KW-0472">Membrane</keyword>
<feature type="transmembrane region" description="Helical" evidence="1">
    <location>
        <begin position="6"/>
        <end position="25"/>
    </location>
</feature>
<evidence type="ECO:0000256" key="1">
    <source>
        <dbReference type="SAM" id="Phobius"/>
    </source>
</evidence>
<dbReference type="EMBL" id="SLWV01000010">
    <property type="protein sequence ID" value="TCO74963.1"/>
    <property type="molecule type" value="Genomic_DNA"/>
</dbReference>
<comment type="caution">
    <text evidence="2">The sequence shown here is derived from an EMBL/GenBank/DDBJ whole genome shotgun (WGS) entry which is preliminary data.</text>
</comment>
<organism evidence="2 3">
    <name type="scientific">Marinisporobacter balticus</name>
    <dbReference type="NCBI Taxonomy" id="2018667"/>
    <lineage>
        <taxon>Bacteria</taxon>
        <taxon>Bacillati</taxon>
        <taxon>Bacillota</taxon>
        <taxon>Clostridia</taxon>
        <taxon>Peptostreptococcales</taxon>
        <taxon>Thermotaleaceae</taxon>
        <taxon>Marinisporobacter</taxon>
    </lineage>
</organism>
<reference evidence="2 3" key="1">
    <citation type="submission" date="2019-03" db="EMBL/GenBank/DDBJ databases">
        <title>Genomic Encyclopedia of Type Strains, Phase IV (KMG-IV): sequencing the most valuable type-strain genomes for metagenomic binning, comparative biology and taxonomic classification.</title>
        <authorList>
            <person name="Goeker M."/>
        </authorList>
    </citation>
    <scope>NUCLEOTIDE SEQUENCE [LARGE SCALE GENOMIC DNA]</scope>
    <source>
        <strain evidence="2 3">DSM 102940</strain>
    </source>
</reference>
<keyword evidence="1" id="KW-0812">Transmembrane</keyword>